<dbReference type="Pfam" id="PF00115">
    <property type="entry name" value="COX1"/>
    <property type="match status" value="1"/>
</dbReference>
<dbReference type="Proteomes" id="UP000789752">
    <property type="component" value="Unassembled WGS sequence"/>
</dbReference>
<gene>
    <name evidence="4" type="ORF">R54767_01280</name>
</gene>
<feature type="domain" description="Cytochrome oxidase subunit I profile" evidence="3">
    <location>
        <begin position="19"/>
        <end position="113"/>
    </location>
</feature>
<evidence type="ECO:0000313" key="5">
    <source>
        <dbReference type="Proteomes" id="UP000789752"/>
    </source>
</evidence>
<evidence type="ECO:0000256" key="2">
    <source>
        <dbReference type="SAM" id="Phobius"/>
    </source>
</evidence>
<keyword evidence="2" id="KW-0472">Membrane</keyword>
<keyword evidence="1" id="KW-0249">Electron transport</keyword>
<feature type="transmembrane region" description="Helical" evidence="2">
    <location>
        <begin position="35"/>
        <end position="53"/>
    </location>
</feature>
<dbReference type="PANTHER" id="PTHR10422:SF18">
    <property type="entry name" value="CYTOCHROME C OXIDASE SUBUNIT 1"/>
    <property type="match status" value="1"/>
</dbReference>
<dbReference type="EMBL" id="CAJQYY010000006">
    <property type="protein sequence ID" value="CAG4892325.1"/>
    <property type="molecule type" value="Genomic_DNA"/>
</dbReference>
<evidence type="ECO:0000259" key="3">
    <source>
        <dbReference type="PROSITE" id="PS50855"/>
    </source>
</evidence>
<proteinExistence type="predicted"/>
<dbReference type="InterPro" id="IPR023616">
    <property type="entry name" value="Cyt_c_oxase-like_su1_dom"/>
</dbReference>
<keyword evidence="1" id="KW-0679">Respiratory chain</keyword>
<organism evidence="4 5">
    <name type="scientific">Paraburkholderia gardini</name>
    <dbReference type="NCBI Taxonomy" id="2823469"/>
    <lineage>
        <taxon>Bacteria</taxon>
        <taxon>Pseudomonadati</taxon>
        <taxon>Pseudomonadota</taxon>
        <taxon>Betaproteobacteria</taxon>
        <taxon>Burkholderiales</taxon>
        <taxon>Burkholderiaceae</taxon>
        <taxon>Paraburkholderia</taxon>
    </lineage>
</organism>
<dbReference type="InterPro" id="IPR000883">
    <property type="entry name" value="Cyt_C_Oxase_1"/>
</dbReference>
<sequence length="133" mass="14545">MSHDKAISKPPPGGHGEAGLVHKVDRVHNEPGGKIHFWGTMITFNLTFFPVHFPGLAGMPRRCSDYPEQFKDFNHVATISAFGFGLLQVYFLFFVALPTYRGVGHEKAAGKPWEGAKGANGRSQALRISPILG</sequence>
<reference evidence="4 5" key="1">
    <citation type="submission" date="2021-04" db="EMBL/GenBank/DDBJ databases">
        <authorList>
            <person name="Vanwijnsberghe S."/>
        </authorList>
    </citation>
    <scope>NUCLEOTIDE SEQUENCE [LARGE SCALE GENOMIC DNA]</scope>
    <source>
        <strain evidence="4 5">LMG 32171</strain>
    </source>
</reference>
<evidence type="ECO:0000313" key="4">
    <source>
        <dbReference type="EMBL" id="CAG4892325.1"/>
    </source>
</evidence>
<dbReference type="Gene3D" id="1.20.210.10">
    <property type="entry name" value="Cytochrome c oxidase-like, subunit I domain"/>
    <property type="match status" value="1"/>
</dbReference>
<keyword evidence="2" id="KW-1133">Transmembrane helix</keyword>
<keyword evidence="1" id="KW-0813">Transport</keyword>
<feature type="transmembrane region" description="Helical" evidence="2">
    <location>
        <begin position="73"/>
        <end position="97"/>
    </location>
</feature>
<accession>A0ABN7QGS0</accession>
<dbReference type="PANTHER" id="PTHR10422">
    <property type="entry name" value="CYTOCHROME C OXIDASE SUBUNIT 1"/>
    <property type="match status" value="1"/>
</dbReference>
<protein>
    <recommendedName>
        <fullName evidence="3">Cytochrome oxidase subunit I profile domain-containing protein</fullName>
    </recommendedName>
</protein>
<name>A0ABN7QGS0_9BURK</name>
<keyword evidence="5" id="KW-1185">Reference proteome</keyword>
<keyword evidence="2" id="KW-0812">Transmembrane</keyword>
<dbReference type="SUPFAM" id="SSF81442">
    <property type="entry name" value="Cytochrome c oxidase subunit I-like"/>
    <property type="match status" value="1"/>
</dbReference>
<dbReference type="InterPro" id="IPR036927">
    <property type="entry name" value="Cyt_c_oxase-like_su1_sf"/>
</dbReference>
<dbReference type="PROSITE" id="PS50855">
    <property type="entry name" value="COX1"/>
    <property type="match status" value="1"/>
</dbReference>
<evidence type="ECO:0000256" key="1">
    <source>
        <dbReference type="ARBA" id="ARBA00022660"/>
    </source>
</evidence>
<comment type="caution">
    <text evidence="4">The sequence shown here is derived from an EMBL/GenBank/DDBJ whole genome shotgun (WGS) entry which is preliminary data.</text>
</comment>